<evidence type="ECO:0000256" key="5">
    <source>
        <dbReference type="ARBA" id="ARBA00007383"/>
    </source>
</evidence>
<gene>
    <name evidence="14" type="primary">rnhB</name>
    <name evidence="18" type="ORF">AUJ66_02075</name>
</gene>
<comment type="caution">
    <text evidence="18">The sequence shown here is derived from an EMBL/GenBank/DDBJ whole genome shotgun (WGS) entry which is preliminary data.</text>
</comment>
<evidence type="ECO:0000256" key="14">
    <source>
        <dbReference type="HAMAP-Rule" id="MF_00052"/>
    </source>
</evidence>
<dbReference type="SUPFAM" id="SSF53098">
    <property type="entry name" value="Ribonuclease H-like"/>
    <property type="match status" value="1"/>
</dbReference>
<evidence type="ECO:0000256" key="4">
    <source>
        <dbReference type="ARBA" id="ARBA00004496"/>
    </source>
</evidence>
<evidence type="ECO:0000256" key="9">
    <source>
        <dbReference type="ARBA" id="ARBA00022722"/>
    </source>
</evidence>
<keyword evidence="10 14" id="KW-0479">Metal-binding</keyword>
<evidence type="ECO:0000256" key="7">
    <source>
        <dbReference type="ARBA" id="ARBA00019179"/>
    </source>
</evidence>
<dbReference type="HAMAP" id="MF_00052_B">
    <property type="entry name" value="RNase_HII_B"/>
    <property type="match status" value="1"/>
</dbReference>
<accession>A0A1J4SGU5</accession>
<feature type="binding site" evidence="14 15">
    <location>
        <position position="136"/>
    </location>
    <ligand>
        <name>a divalent metal cation</name>
        <dbReference type="ChEBI" id="CHEBI:60240"/>
    </ligand>
</feature>
<dbReference type="STRING" id="1817893.AUJ66_02075"/>
<dbReference type="GO" id="GO:0006298">
    <property type="term" value="P:mismatch repair"/>
    <property type="evidence" value="ECO:0007669"/>
    <property type="project" value="TreeGrafter"/>
</dbReference>
<dbReference type="GO" id="GO:0004523">
    <property type="term" value="F:RNA-DNA hybrid ribonuclease activity"/>
    <property type="evidence" value="ECO:0007669"/>
    <property type="project" value="UniProtKB-UniRule"/>
</dbReference>
<evidence type="ECO:0000256" key="10">
    <source>
        <dbReference type="ARBA" id="ARBA00022723"/>
    </source>
</evidence>
<dbReference type="Proteomes" id="UP000182278">
    <property type="component" value="Unassembled WGS sequence"/>
</dbReference>
<reference evidence="18 19" key="1">
    <citation type="journal article" date="2016" name="Environ. Microbiol.">
        <title>Genomic resolution of a cold subsurface aquifer community provides metabolic insights for novel microbes adapted to high CO concentrations.</title>
        <authorList>
            <person name="Probst A.J."/>
            <person name="Castelle C.J."/>
            <person name="Singh A."/>
            <person name="Brown C.T."/>
            <person name="Anantharaman K."/>
            <person name="Sharon I."/>
            <person name="Hug L.A."/>
            <person name="Burstein D."/>
            <person name="Emerson J.B."/>
            <person name="Thomas B.C."/>
            <person name="Banfield J.F."/>
        </authorList>
    </citation>
    <scope>NUCLEOTIDE SEQUENCE [LARGE SCALE GENOMIC DNA]</scope>
    <source>
        <strain evidence="18">CG1_02_38_46</strain>
    </source>
</reference>
<name>A0A1J4SGU5_9BACT</name>
<organism evidence="18 19">
    <name type="scientific">Candidatus Desantisbacteria bacterium CG1_02_38_46</name>
    <dbReference type="NCBI Taxonomy" id="1817893"/>
    <lineage>
        <taxon>Bacteria</taxon>
        <taxon>Candidatus Desantisiibacteriota</taxon>
    </lineage>
</organism>
<evidence type="ECO:0000259" key="17">
    <source>
        <dbReference type="PROSITE" id="PS51975"/>
    </source>
</evidence>
<feature type="domain" description="RNase H type-2" evidence="17">
    <location>
        <begin position="28"/>
        <end position="224"/>
    </location>
</feature>
<evidence type="ECO:0000313" key="19">
    <source>
        <dbReference type="Proteomes" id="UP000182278"/>
    </source>
</evidence>
<keyword evidence="8 14" id="KW-0963">Cytoplasm</keyword>
<evidence type="ECO:0000256" key="15">
    <source>
        <dbReference type="PROSITE-ProRule" id="PRU01319"/>
    </source>
</evidence>
<dbReference type="GO" id="GO:0032299">
    <property type="term" value="C:ribonuclease H2 complex"/>
    <property type="evidence" value="ECO:0007669"/>
    <property type="project" value="TreeGrafter"/>
</dbReference>
<dbReference type="Gene3D" id="3.30.420.10">
    <property type="entry name" value="Ribonuclease H-like superfamily/Ribonuclease H"/>
    <property type="match status" value="1"/>
</dbReference>
<dbReference type="AlphaFoldDB" id="A0A1J4SGU5"/>
<dbReference type="InterPro" id="IPR012337">
    <property type="entry name" value="RNaseH-like_sf"/>
</dbReference>
<proteinExistence type="inferred from homology"/>
<dbReference type="EC" id="3.1.26.4" evidence="6 14"/>
<dbReference type="GO" id="GO:0043137">
    <property type="term" value="P:DNA replication, removal of RNA primer"/>
    <property type="evidence" value="ECO:0007669"/>
    <property type="project" value="TreeGrafter"/>
</dbReference>
<evidence type="ECO:0000256" key="1">
    <source>
        <dbReference type="ARBA" id="ARBA00000077"/>
    </source>
</evidence>
<keyword evidence="11 14" id="KW-0255">Endonuclease</keyword>
<dbReference type="FunFam" id="3.30.420.10:FF:000006">
    <property type="entry name" value="Ribonuclease HII"/>
    <property type="match status" value="1"/>
</dbReference>
<dbReference type="InterPro" id="IPR001352">
    <property type="entry name" value="RNase_HII/HIII"/>
</dbReference>
<comment type="function">
    <text evidence="3 14 16">Endonuclease that specifically degrades the RNA of RNA-DNA hybrids.</text>
</comment>
<protein>
    <recommendedName>
        <fullName evidence="7 14">Ribonuclease HII</fullName>
        <shortName evidence="14">RNase HII</shortName>
        <ecNumber evidence="6 14">3.1.26.4</ecNumber>
    </recommendedName>
</protein>
<evidence type="ECO:0000256" key="13">
    <source>
        <dbReference type="ARBA" id="ARBA00023211"/>
    </source>
</evidence>
<evidence type="ECO:0000256" key="3">
    <source>
        <dbReference type="ARBA" id="ARBA00004065"/>
    </source>
</evidence>
<comment type="cofactor">
    <cofactor evidence="2">
        <name>Mg(2+)</name>
        <dbReference type="ChEBI" id="CHEBI:18420"/>
    </cofactor>
</comment>
<sequence length="224" mass="25208">MVLPAQEEKVTSKVDFSIEEKLWAHGYKLIAGVDEAGRGPLAGPVVAAAVILQNITQTFRSADVKDLIYEINDSKKLSPKKRELLFKEIREKAVGIGIGTANHKEIDKINILQATLLAMRRAIENLKKKPDYVIVDGKELPLFSNSPIPQTAIIRGDSKCPSIAAASIIAKVTRDRLMRELSSQYPQYKFEKHKGYPTKEHIRVLEELGPCKIHRWSFRPVKEL</sequence>
<dbReference type="InterPro" id="IPR024567">
    <property type="entry name" value="RNase_HII/HIII_dom"/>
</dbReference>
<comment type="cofactor">
    <cofactor evidence="14 15">
        <name>Mn(2+)</name>
        <dbReference type="ChEBI" id="CHEBI:29035"/>
    </cofactor>
    <cofactor evidence="14 15">
        <name>Mg(2+)</name>
        <dbReference type="ChEBI" id="CHEBI:18420"/>
    </cofactor>
    <text evidence="14 15">Manganese or magnesium. Binds 1 divalent metal ion per monomer in the absence of substrate. May bind a second metal ion after substrate binding.</text>
</comment>
<comment type="similarity">
    <text evidence="5 14 16">Belongs to the RNase HII family.</text>
</comment>
<evidence type="ECO:0000313" key="18">
    <source>
        <dbReference type="EMBL" id="OIN97882.1"/>
    </source>
</evidence>
<dbReference type="GO" id="GO:0030145">
    <property type="term" value="F:manganese ion binding"/>
    <property type="evidence" value="ECO:0007669"/>
    <property type="project" value="UniProtKB-UniRule"/>
</dbReference>
<dbReference type="PROSITE" id="PS51975">
    <property type="entry name" value="RNASE_H_2"/>
    <property type="match status" value="1"/>
</dbReference>
<feature type="binding site" evidence="14 15">
    <location>
        <position position="35"/>
    </location>
    <ligand>
        <name>a divalent metal cation</name>
        <dbReference type="ChEBI" id="CHEBI:60240"/>
    </ligand>
</feature>
<evidence type="ECO:0000256" key="8">
    <source>
        <dbReference type="ARBA" id="ARBA00022490"/>
    </source>
</evidence>
<evidence type="ECO:0000256" key="11">
    <source>
        <dbReference type="ARBA" id="ARBA00022759"/>
    </source>
</evidence>
<comment type="catalytic activity">
    <reaction evidence="1 14 15 16">
        <text>Endonucleolytic cleavage to 5'-phosphomonoester.</text>
        <dbReference type="EC" id="3.1.26.4"/>
    </reaction>
</comment>
<dbReference type="PANTHER" id="PTHR10954:SF18">
    <property type="entry name" value="RIBONUCLEASE HII"/>
    <property type="match status" value="1"/>
</dbReference>
<keyword evidence="13 14" id="KW-0464">Manganese</keyword>
<evidence type="ECO:0000256" key="2">
    <source>
        <dbReference type="ARBA" id="ARBA00001946"/>
    </source>
</evidence>
<feature type="binding site" evidence="14 15">
    <location>
        <position position="34"/>
    </location>
    <ligand>
        <name>a divalent metal cation</name>
        <dbReference type="ChEBI" id="CHEBI:60240"/>
    </ligand>
</feature>
<dbReference type="InterPro" id="IPR036397">
    <property type="entry name" value="RNaseH_sf"/>
</dbReference>
<dbReference type="NCBIfam" id="NF000595">
    <property type="entry name" value="PRK00015.1-3"/>
    <property type="match status" value="1"/>
</dbReference>
<evidence type="ECO:0000256" key="16">
    <source>
        <dbReference type="RuleBase" id="RU003515"/>
    </source>
</evidence>
<dbReference type="GO" id="GO:0005737">
    <property type="term" value="C:cytoplasm"/>
    <property type="evidence" value="ECO:0007669"/>
    <property type="project" value="UniProtKB-SubCell"/>
</dbReference>
<comment type="subcellular location">
    <subcellularLocation>
        <location evidence="4 14">Cytoplasm</location>
    </subcellularLocation>
</comment>
<keyword evidence="12 14" id="KW-0378">Hydrolase</keyword>
<dbReference type="CDD" id="cd07182">
    <property type="entry name" value="RNase_HII_bacteria_HII_like"/>
    <property type="match status" value="1"/>
</dbReference>
<keyword evidence="9 14" id="KW-0540">Nuclease</keyword>
<evidence type="ECO:0000256" key="6">
    <source>
        <dbReference type="ARBA" id="ARBA00012180"/>
    </source>
</evidence>
<evidence type="ECO:0000256" key="12">
    <source>
        <dbReference type="ARBA" id="ARBA00022801"/>
    </source>
</evidence>
<dbReference type="EMBL" id="MNUO01000032">
    <property type="protein sequence ID" value="OIN97882.1"/>
    <property type="molecule type" value="Genomic_DNA"/>
</dbReference>
<dbReference type="Pfam" id="PF01351">
    <property type="entry name" value="RNase_HII"/>
    <property type="match status" value="1"/>
</dbReference>
<dbReference type="InterPro" id="IPR022898">
    <property type="entry name" value="RNase_HII"/>
</dbReference>
<dbReference type="NCBIfam" id="NF000594">
    <property type="entry name" value="PRK00015.1-1"/>
    <property type="match status" value="1"/>
</dbReference>
<dbReference type="PANTHER" id="PTHR10954">
    <property type="entry name" value="RIBONUCLEASE H2 SUBUNIT A"/>
    <property type="match status" value="1"/>
</dbReference>
<dbReference type="GO" id="GO:0003723">
    <property type="term" value="F:RNA binding"/>
    <property type="evidence" value="ECO:0007669"/>
    <property type="project" value="UniProtKB-UniRule"/>
</dbReference>